<comment type="subcellular location">
    <subcellularLocation>
        <location evidence="1">Endoplasmic reticulum</location>
    </subcellularLocation>
</comment>
<gene>
    <name evidence="7" type="ORF">X975_22837</name>
</gene>
<dbReference type="OrthoDB" id="5865932at2759"/>
<feature type="non-terminal residue" evidence="7">
    <location>
        <position position="430"/>
    </location>
</feature>
<evidence type="ECO:0000256" key="4">
    <source>
        <dbReference type="ARBA" id="ARBA00022824"/>
    </source>
</evidence>
<evidence type="ECO:0000259" key="6">
    <source>
        <dbReference type="Pfam" id="PF19444"/>
    </source>
</evidence>
<evidence type="ECO:0000313" key="7">
    <source>
        <dbReference type="EMBL" id="KFM66322.1"/>
    </source>
</evidence>
<dbReference type="Gene3D" id="1.25.10.20">
    <property type="entry name" value="Vitellinogen, superhelical"/>
    <property type="match status" value="1"/>
</dbReference>
<sequence length="430" mass="47762">MTFKNTDERILTQLLDILAAAQTDDSLDIAFQLIDFESKDIGIAERFLLCLATVPYPNEVTITKLLKLFNRKIKSEKLRATMLISLSSLVKTYSRNNPKNMNSLIVQSVSDMLLRELSECDHAGCILNHILALRNAALPQYIPTLLEYIKKGGILGLVSLEAIKDIGEQHFTKEVNDVLLKVYNQFWPHQEPAARVLAAEILIKSNPTIETIGNIVLSLSDQQQPEISTLVLSKLYTSMQKSDTVRSCVKEVLRNVTFGNYNNLAQNGSSTSFINILQATHDANITYGINMEMRPTGMLRRTSLDLNLINSQENLHLLSLGLFVEGFGLTDEEQKANPEEHSAGMQLSVLGVNLRPYIFFTGTAELMGLVWSAAGSEPTPALQANFLFMDQYHSIILQNGINVDFILKGALSTDISGAAEVSMWNKNSHA</sequence>
<feature type="domain" description="MTP large subunit lipid-binding" evidence="6">
    <location>
        <begin position="249"/>
        <end position="429"/>
    </location>
</feature>
<dbReference type="PANTHER" id="PTHR13024">
    <property type="entry name" value="MICROSOMAL TRIGLYCERIDE TRANSFER PROTEIN, LARGE SUBUNIT"/>
    <property type="match status" value="1"/>
</dbReference>
<accession>A0A087TMI3</accession>
<evidence type="ECO:0000256" key="2">
    <source>
        <dbReference type="ARBA" id="ARBA00022448"/>
    </source>
</evidence>
<keyword evidence="3" id="KW-0732">Signal</keyword>
<dbReference type="GO" id="GO:0005783">
    <property type="term" value="C:endoplasmic reticulum"/>
    <property type="evidence" value="ECO:0007669"/>
    <property type="project" value="UniProtKB-SubCell"/>
</dbReference>
<dbReference type="GO" id="GO:0042157">
    <property type="term" value="P:lipoprotein metabolic process"/>
    <property type="evidence" value="ECO:0007669"/>
    <property type="project" value="TreeGrafter"/>
</dbReference>
<dbReference type="STRING" id="407821.A0A087TMI3"/>
<evidence type="ECO:0000256" key="1">
    <source>
        <dbReference type="ARBA" id="ARBA00004240"/>
    </source>
</evidence>
<dbReference type="AlphaFoldDB" id="A0A087TMI3"/>
<evidence type="ECO:0000313" key="8">
    <source>
        <dbReference type="Proteomes" id="UP000054359"/>
    </source>
</evidence>
<dbReference type="Pfam" id="PF19444">
    <property type="entry name" value="MTP_lip_bd"/>
    <property type="match status" value="1"/>
</dbReference>
<dbReference type="GO" id="GO:0016323">
    <property type="term" value="C:basolateral plasma membrane"/>
    <property type="evidence" value="ECO:0007669"/>
    <property type="project" value="TreeGrafter"/>
</dbReference>
<dbReference type="EMBL" id="KK115903">
    <property type="protein sequence ID" value="KFM66322.1"/>
    <property type="molecule type" value="Genomic_DNA"/>
</dbReference>
<name>A0A087TMI3_STEMI</name>
<keyword evidence="8" id="KW-1185">Reference proteome</keyword>
<dbReference type="PANTHER" id="PTHR13024:SF0">
    <property type="entry name" value="MICROSOMAL TRIACYLGLYCEROL TRANSFER PROTEIN"/>
    <property type="match status" value="1"/>
</dbReference>
<dbReference type="InterPro" id="IPR045811">
    <property type="entry name" value="MTP_lip-bd"/>
</dbReference>
<dbReference type="GO" id="GO:0005548">
    <property type="term" value="F:phospholipid transporter activity"/>
    <property type="evidence" value="ECO:0007669"/>
    <property type="project" value="InterPro"/>
</dbReference>
<feature type="domain" description="Vitellogenin" evidence="5">
    <location>
        <begin position="6"/>
        <end position="235"/>
    </location>
</feature>
<evidence type="ECO:0000256" key="3">
    <source>
        <dbReference type="ARBA" id="ARBA00022729"/>
    </source>
</evidence>
<dbReference type="InterPro" id="IPR011030">
    <property type="entry name" value="Lipovitellin_superhlx_dom"/>
</dbReference>
<dbReference type="InterPro" id="IPR001747">
    <property type="entry name" value="Vitellogenin_N"/>
</dbReference>
<keyword evidence="2" id="KW-0813">Transport</keyword>
<protein>
    <submittedName>
        <fullName evidence="7">Microsomal triglyceride transfer protein large subunit</fullName>
    </submittedName>
</protein>
<dbReference type="Pfam" id="PF01347">
    <property type="entry name" value="Vitellogenin_N"/>
    <property type="match status" value="1"/>
</dbReference>
<dbReference type="Proteomes" id="UP000054359">
    <property type="component" value="Unassembled WGS sequence"/>
</dbReference>
<reference evidence="7 8" key="1">
    <citation type="submission" date="2013-11" db="EMBL/GenBank/DDBJ databases">
        <title>Genome sequencing of Stegodyphus mimosarum.</title>
        <authorList>
            <person name="Bechsgaard J."/>
        </authorList>
    </citation>
    <scope>NUCLEOTIDE SEQUENCE [LARGE SCALE GENOMIC DNA]</scope>
</reference>
<dbReference type="GO" id="GO:0005794">
    <property type="term" value="C:Golgi apparatus"/>
    <property type="evidence" value="ECO:0007669"/>
    <property type="project" value="TreeGrafter"/>
</dbReference>
<dbReference type="GO" id="GO:0008289">
    <property type="term" value="F:lipid binding"/>
    <property type="evidence" value="ECO:0007669"/>
    <property type="project" value="InterPro"/>
</dbReference>
<dbReference type="InterPro" id="IPR039988">
    <property type="entry name" value="MTTP"/>
</dbReference>
<dbReference type="OMA" id="KEYIMEE"/>
<dbReference type="SUPFAM" id="SSF48431">
    <property type="entry name" value="Lipovitellin-phosvitin complex, superhelical domain"/>
    <property type="match status" value="1"/>
</dbReference>
<evidence type="ECO:0000259" key="5">
    <source>
        <dbReference type="Pfam" id="PF01347"/>
    </source>
</evidence>
<organism evidence="7 8">
    <name type="scientific">Stegodyphus mimosarum</name>
    <name type="common">African social velvet spider</name>
    <dbReference type="NCBI Taxonomy" id="407821"/>
    <lineage>
        <taxon>Eukaryota</taxon>
        <taxon>Metazoa</taxon>
        <taxon>Ecdysozoa</taxon>
        <taxon>Arthropoda</taxon>
        <taxon>Chelicerata</taxon>
        <taxon>Arachnida</taxon>
        <taxon>Araneae</taxon>
        <taxon>Araneomorphae</taxon>
        <taxon>Entelegynae</taxon>
        <taxon>Eresoidea</taxon>
        <taxon>Eresidae</taxon>
        <taxon>Stegodyphus</taxon>
    </lineage>
</organism>
<proteinExistence type="predicted"/>
<keyword evidence="4" id="KW-0256">Endoplasmic reticulum</keyword>